<dbReference type="PANTHER" id="PTHR42845:SF2">
    <property type="entry name" value="F420-NON-REDUCING HYDROGENASE VHU SUBUNIT G"/>
    <property type="match status" value="1"/>
</dbReference>
<dbReference type="PANTHER" id="PTHR42845">
    <property type="entry name" value="COENZYME F420-REDUCING HYDROGENASE, GAMMA SUBUNIT"/>
    <property type="match status" value="1"/>
</dbReference>
<evidence type="ECO:0000256" key="1">
    <source>
        <dbReference type="ARBA" id="ARBA00004418"/>
    </source>
</evidence>
<comment type="caution">
    <text evidence="5">The sequence shown here is derived from an EMBL/GenBank/DDBJ whole genome shotgun (WGS) entry which is preliminary data.</text>
</comment>
<dbReference type="InterPro" id="IPR051349">
    <property type="entry name" value="Hydrogenase_assoc-protein"/>
</dbReference>
<protein>
    <submittedName>
        <fullName evidence="5">Oxidoreductase</fullName>
    </submittedName>
</protein>
<dbReference type="AlphaFoldDB" id="A0A9D6Z1Z1"/>
<dbReference type="EMBL" id="JACRDE010000050">
    <property type="protein sequence ID" value="MBI5248205.1"/>
    <property type="molecule type" value="Genomic_DNA"/>
</dbReference>
<feature type="non-terminal residue" evidence="5">
    <location>
        <position position="104"/>
    </location>
</feature>
<evidence type="ECO:0000256" key="2">
    <source>
        <dbReference type="ARBA" id="ARBA00022764"/>
    </source>
</evidence>
<dbReference type="Proteomes" id="UP000807825">
    <property type="component" value="Unassembled WGS sequence"/>
</dbReference>
<dbReference type="Gene3D" id="3.40.50.700">
    <property type="entry name" value="NADH:ubiquinone oxidoreductase-like, 20kDa subunit"/>
    <property type="match status" value="1"/>
</dbReference>
<dbReference type="InterPro" id="IPR037024">
    <property type="entry name" value="NiFe_Hase_small_N_sf"/>
</dbReference>
<dbReference type="GO" id="GO:0051536">
    <property type="term" value="F:iron-sulfur cluster binding"/>
    <property type="evidence" value="ECO:0007669"/>
    <property type="project" value="InterPro"/>
</dbReference>
<keyword evidence="3" id="KW-0560">Oxidoreductase</keyword>
<evidence type="ECO:0000313" key="6">
    <source>
        <dbReference type="Proteomes" id="UP000807825"/>
    </source>
</evidence>
<name>A0A9D6Z1Z1_9BACT</name>
<comment type="subcellular location">
    <subcellularLocation>
        <location evidence="1">Periplasm</location>
    </subcellularLocation>
</comment>
<feature type="domain" description="NADH:ubiquinone oxidoreductase-like 20kDa subunit" evidence="4">
    <location>
        <begin position="14"/>
        <end position="101"/>
    </location>
</feature>
<evidence type="ECO:0000313" key="5">
    <source>
        <dbReference type="EMBL" id="MBI5248205.1"/>
    </source>
</evidence>
<keyword evidence="2" id="KW-0574">Periplasm</keyword>
<sequence>MPKKKLAIFTATGCSACENAILDVHYQVTPLSKWAEISFWPYLLGSRWKDLDEAGLTIDVCLFAGAIGTEADRQAALKLRDRSKLMVACGACAAFGGLPGLINL</sequence>
<dbReference type="GO" id="GO:0042597">
    <property type="term" value="C:periplasmic space"/>
    <property type="evidence" value="ECO:0007669"/>
    <property type="project" value="UniProtKB-SubCell"/>
</dbReference>
<dbReference type="GO" id="GO:0016491">
    <property type="term" value="F:oxidoreductase activity"/>
    <property type="evidence" value="ECO:0007669"/>
    <property type="project" value="UniProtKB-KW"/>
</dbReference>
<evidence type="ECO:0000256" key="3">
    <source>
        <dbReference type="ARBA" id="ARBA00023002"/>
    </source>
</evidence>
<dbReference type="Pfam" id="PF01058">
    <property type="entry name" value="Oxidored_q6"/>
    <property type="match status" value="1"/>
</dbReference>
<accession>A0A9D6Z1Z1</accession>
<proteinExistence type="predicted"/>
<evidence type="ECO:0000259" key="4">
    <source>
        <dbReference type="Pfam" id="PF01058"/>
    </source>
</evidence>
<reference evidence="5" key="1">
    <citation type="submission" date="2020-07" db="EMBL/GenBank/DDBJ databases">
        <title>Huge and variable diversity of episymbiotic CPR bacteria and DPANN archaea in groundwater ecosystems.</title>
        <authorList>
            <person name="He C.Y."/>
            <person name="Keren R."/>
            <person name="Whittaker M."/>
            <person name="Farag I.F."/>
            <person name="Doudna J."/>
            <person name="Cate J.H.D."/>
            <person name="Banfield J.F."/>
        </authorList>
    </citation>
    <scope>NUCLEOTIDE SEQUENCE</scope>
    <source>
        <strain evidence="5">NC_groundwater_1664_Pr3_B-0.1um_52_9</strain>
    </source>
</reference>
<gene>
    <name evidence="5" type="ORF">HY912_01810</name>
</gene>
<dbReference type="InterPro" id="IPR006137">
    <property type="entry name" value="NADH_UbQ_OxRdtase-like_20kDa"/>
</dbReference>
<organism evidence="5 6">
    <name type="scientific">Desulfomonile tiedjei</name>
    <dbReference type="NCBI Taxonomy" id="2358"/>
    <lineage>
        <taxon>Bacteria</taxon>
        <taxon>Pseudomonadati</taxon>
        <taxon>Thermodesulfobacteriota</taxon>
        <taxon>Desulfomonilia</taxon>
        <taxon>Desulfomonilales</taxon>
        <taxon>Desulfomonilaceae</taxon>
        <taxon>Desulfomonile</taxon>
    </lineage>
</organism>
<dbReference type="SUPFAM" id="SSF56770">
    <property type="entry name" value="HydA/Nqo6-like"/>
    <property type="match status" value="1"/>
</dbReference>